<name>A0A5B7G7H9_PORTR</name>
<comment type="caution">
    <text evidence="2">The sequence shown here is derived from an EMBL/GenBank/DDBJ whole genome shotgun (WGS) entry which is preliminary data.</text>
</comment>
<evidence type="ECO:0000313" key="2">
    <source>
        <dbReference type="EMBL" id="MPC53559.1"/>
    </source>
</evidence>
<evidence type="ECO:0000256" key="1">
    <source>
        <dbReference type="SAM" id="MobiDB-lite"/>
    </source>
</evidence>
<evidence type="ECO:0000313" key="3">
    <source>
        <dbReference type="Proteomes" id="UP000324222"/>
    </source>
</evidence>
<protein>
    <submittedName>
        <fullName evidence="2">Uncharacterized protein</fullName>
    </submittedName>
</protein>
<dbReference type="Proteomes" id="UP000324222">
    <property type="component" value="Unassembled WGS sequence"/>
</dbReference>
<sequence length="89" mass="9608">MDITNQDTGKLGVNHVAQAAVGEVSIRNNNADTPRVPKDAKGPESINYTCSRRSRNMVSREVNSYGEGLKGRTLFEGLRILGTPGSYVA</sequence>
<proteinExistence type="predicted"/>
<dbReference type="EMBL" id="VSRR010011713">
    <property type="protein sequence ID" value="MPC53559.1"/>
    <property type="molecule type" value="Genomic_DNA"/>
</dbReference>
<gene>
    <name evidence="2" type="ORF">E2C01_047454</name>
</gene>
<keyword evidence="3" id="KW-1185">Reference proteome</keyword>
<organism evidence="2 3">
    <name type="scientific">Portunus trituberculatus</name>
    <name type="common">Swimming crab</name>
    <name type="synonym">Neptunus trituberculatus</name>
    <dbReference type="NCBI Taxonomy" id="210409"/>
    <lineage>
        <taxon>Eukaryota</taxon>
        <taxon>Metazoa</taxon>
        <taxon>Ecdysozoa</taxon>
        <taxon>Arthropoda</taxon>
        <taxon>Crustacea</taxon>
        <taxon>Multicrustacea</taxon>
        <taxon>Malacostraca</taxon>
        <taxon>Eumalacostraca</taxon>
        <taxon>Eucarida</taxon>
        <taxon>Decapoda</taxon>
        <taxon>Pleocyemata</taxon>
        <taxon>Brachyura</taxon>
        <taxon>Eubrachyura</taxon>
        <taxon>Portunoidea</taxon>
        <taxon>Portunidae</taxon>
        <taxon>Portuninae</taxon>
        <taxon>Portunus</taxon>
    </lineage>
</organism>
<reference evidence="2 3" key="1">
    <citation type="submission" date="2019-05" db="EMBL/GenBank/DDBJ databases">
        <title>Another draft genome of Portunus trituberculatus and its Hox gene families provides insights of decapod evolution.</title>
        <authorList>
            <person name="Jeong J.-H."/>
            <person name="Song I."/>
            <person name="Kim S."/>
            <person name="Choi T."/>
            <person name="Kim D."/>
            <person name="Ryu S."/>
            <person name="Kim W."/>
        </authorList>
    </citation>
    <scope>NUCLEOTIDE SEQUENCE [LARGE SCALE GENOMIC DNA]</scope>
    <source>
        <tissue evidence="2">Muscle</tissue>
    </source>
</reference>
<accession>A0A5B7G7H9</accession>
<dbReference type="AlphaFoldDB" id="A0A5B7G7H9"/>
<feature type="region of interest" description="Disordered" evidence="1">
    <location>
        <begin position="28"/>
        <end position="47"/>
    </location>
</feature>